<dbReference type="CDD" id="cd06261">
    <property type="entry name" value="TM_PBP2"/>
    <property type="match status" value="1"/>
</dbReference>
<keyword evidence="9 12" id="KW-0472">Membrane</keyword>
<evidence type="ECO:0000256" key="9">
    <source>
        <dbReference type="ARBA" id="ARBA00023136"/>
    </source>
</evidence>
<evidence type="ECO:0000256" key="11">
    <source>
        <dbReference type="ARBA" id="ARBA00040780"/>
    </source>
</evidence>
<evidence type="ECO:0000256" key="7">
    <source>
        <dbReference type="ARBA" id="ARBA00022692"/>
    </source>
</evidence>
<evidence type="ECO:0000256" key="10">
    <source>
        <dbReference type="ARBA" id="ARBA00037054"/>
    </source>
</evidence>
<evidence type="ECO:0000256" key="4">
    <source>
        <dbReference type="ARBA" id="ARBA00022448"/>
    </source>
</evidence>
<dbReference type="Pfam" id="PF00528">
    <property type="entry name" value="BPD_transp_1"/>
    <property type="match status" value="1"/>
</dbReference>
<dbReference type="GO" id="GO:0055085">
    <property type="term" value="P:transmembrane transport"/>
    <property type="evidence" value="ECO:0007669"/>
    <property type="project" value="InterPro"/>
</dbReference>
<comment type="subcellular location">
    <subcellularLocation>
        <location evidence="1">Cell inner membrane</location>
        <topology evidence="1">Multi-pass membrane protein</topology>
    </subcellularLocation>
    <subcellularLocation>
        <location evidence="12">Cell membrane</location>
        <topology evidence="12">Multi-pass membrane protein</topology>
    </subcellularLocation>
</comment>
<dbReference type="InterPro" id="IPR000515">
    <property type="entry name" value="MetI-like"/>
</dbReference>
<dbReference type="InterPro" id="IPR035906">
    <property type="entry name" value="MetI-like_sf"/>
</dbReference>
<dbReference type="PANTHER" id="PTHR43227">
    <property type="entry name" value="BLL4140 PROTEIN"/>
    <property type="match status" value="1"/>
</dbReference>
<comment type="function">
    <text evidence="10">Part of the ABC transporter complex UgpBAEC involved in sn-glycerol-3-phosphate (G3P) import. Probably responsible for the translocation of the substrate across the membrane.</text>
</comment>
<comment type="similarity">
    <text evidence="2 12">Belongs to the binding-protein-dependent transport system permease family.</text>
</comment>
<evidence type="ECO:0000313" key="14">
    <source>
        <dbReference type="EMBL" id="SHJ25849.1"/>
    </source>
</evidence>
<gene>
    <name evidence="14" type="ORF">SAMN05444417_3372</name>
</gene>
<evidence type="ECO:0000313" key="15">
    <source>
        <dbReference type="Proteomes" id="UP000184292"/>
    </source>
</evidence>
<feature type="transmembrane region" description="Helical" evidence="12">
    <location>
        <begin position="261"/>
        <end position="281"/>
    </location>
</feature>
<evidence type="ECO:0000256" key="2">
    <source>
        <dbReference type="ARBA" id="ARBA00009306"/>
    </source>
</evidence>
<organism evidence="14 15">
    <name type="scientific">Wenxinia saemankumensis</name>
    <dbReference type="NCBI Taxonomy" id="1447782"/>
    <lineage>
        <taxon>Bacteria</taxon>
        <taxon>Pseudomonadati</taxon>
        <taxon>Pseudomonadota</taxon>
        <taxon>Alphaproteobacteria</taxon>
        <taxon>Rhodobacterales</taxon>
        <taxon>Roseobacteraceae</taxon>
        <taxon>Wenxinia</taxon>
    </lineage>
</organism>
<dbReference type="AlphaFoldDB" id="A0A1M6HUE3"/>
<dbReference type="GO" id="GO:0005886">
    <property type="term" value="C:plasma membrane"/>
    <property type="evidence" value="ECO:0007669"/>
    <property type="project" value="UniProtKB-SubCell"/>
</dbReference>
<feature type="transmembrane region" description="Helical" evidence="12">
    <location>
        <begin position="70"/>
        <end position="93"/>
    </location>
</feature>
<dbReference type="EMBL" id="FQYO01000007">
    <property type="protein sequence ID" value="SHJ25849.1"/>
    <property type="molecule type" value="Genomic_DNA"/>
</dbReference>
<dbReference type="Proteomes" id="UP000184292">
    <property type="component" value="Unassembled WGS sequence"/>
</dbReference>
<dbReference type="STRING" id="1447782.SAMN05444417_3372"/>
<evidence type="ECO:0000256" key="3">
    <source>
        <dbReference type="ARBA" id="ARBA00011557"/>
    </source>
</evidence>
<feature type="domain" description="ABC transmembrane type-1" evidence="13">
    <location>
        <begin position="70"/>
        <end position="282"/>
    </location>
</feature>
<keyword evidence="8 12" id="KW-1133">Transmembrane helix</keyword>
<evidence type="ECO:0000256" key="6">
    <source>
        <dbReference type="ARBA" id="ARBA00022519"/>
    </source>
</evidence>
<proteinExistence type="inferred from homology"/>
<dbReference type="PANTHER" id="PTHR43227:SF9">
    <property type="entry name" value="SN-GLYCEROL-3-PHOSPHATE TRANSPORT SYSTEM PERMEASE PROTEIN UGPA"/>
    <property type="match status" value="1"/>
</dbReference>
<keyword evidence="4 12" id="KW-0813">Transport</keyword>
<feature type="transmembrane region" description="Helical" evidence="12">
    <location>
        <begin position="105"/>
        <end position="128"/>
    </location>
</feature>
<feature type="transmembrane region" description="Helical" evidence="12">
    <location>
        <begin position="12"/>
        <end position="31"/>
    </location>
</feature>
<evidence type="ECO:0000256" key="8">
    <source>
        <dbReference type="ARBA" id="ARBA00022989"/>
    </source>
</evidence>
<dbReference type="PROSITE" id="PS50928">
    <property type="entry name" value="ABC_TM1"/>
    <property type="match status" value="1"/>
</dbReference>
<sequence>MKRAAFDQKWFPVLLLLPQLSIICLFFYWPAWQALRSSFYLEDPFGFGSTFVGFENYLRLFRSGEYMQTAWFTLVFSLSVTFLSLAIALLLAVKADGVLRGAKTYRTLLMWVYAVAPPVAGFLALILFNQRWGPLTEFFRAFGWDFRIRLDYFDTAFAMIAVSVWKQIPVNFIFFLSGLQSIPKAVREAALIDNRSAVSRFWTVTFPLLAPTGFFLLIINITYSLFDTFGTIDTILRNNPGDQPITLTYQVYLDGFRGQDIGGSSAQSVVLMVVVLALTIVQFRMVERRIHYT</sequence>
<name>A0A1M6HUE3_9RHOB</name>
<evidence type="ECO:0000256" key="1">
    <source>
        <dbReference type="ARBA" id="ARBA00004429"/>
    </source>
</evidence>
<accession>A0A1M6HUE3</accession>
<dbReference type="Gene3D" id="1.10.3720.10">
    <property type="entry name" value="MetI-like"/>
    <property type="match status" value="1"/>
</dbReference>
<feature type="transmembrane region" description="Helical" evidence="12">
    <location>
        <begin position="156"/>
        <end position="179"/>
    </location>
</feature>
<evidence type="ECO:0000256" key="5">
    <source>
        <dbReference type="ARBA" id="ARBA00022475"/>
    </source>
</evidence>
<protein>
    <recommendedName>
        <fullName evidence="11">sn-glycerol-3-phosphate transport system permease protein UgpA</fullName>
    </recommendedName>
</protein>
<dbReference type="RefSeq" id="WP_073334084.1">
    <property type="nucleotide sequence ID" value="NZ_FQYO01000007.1"/>
</dbReference>
<dbReference type="OrthoDB" id="9773727at2"/>
<keyword evidence="6" id="KW-0997">Cell inner membrane</keyword>
<evidence type="ECO:0000256" key="12">
    <source>
        <dbReference type="RuleBase" id="RU363032"/>
    </source>
</evidence>
<dbReference type="InterPro" id="IPR050809">
    <property type="entry name" value="UgpAE/MalFG_permease"/>
</dbReference>
<keyword evidence="5" id="KW-1003">Cell membrane</keyword>
<dbReference type="SUPFAM" id="SSF161098">
    <property type="entry name" value="MetI-like"/>
    <property type="match status" value="1"/>
</dbReference>
<evidence type="ECO:0000259" key="13">
    <source>
        <dbReference type="PROSITE" id="PS50928"/>
    </source>
</evidence>
<feature type="transmembrane region" description="Helical" evidence="12">
    <location>
        <begin position="200"/>
        <end position="226"/>
    </location>
</feature>
<comment type="subunit">
    <text evidence="3">The complex is composed of two ATP-binding proteins (UgpC), two transmembrane proteins (UgpA and UgpE) and a solute-binding protein (UgpB).</text>
</comment>
<keyword evidence="15" id="KW-1185">Reference proteome</keyword>
<keyword evidence="7 12" id="KW-0812">Transmembrane</keyword>
<reference evidence="14 15" key="1">
    <citation type="submission" date="2016-11" db="EMBL/GenBank/DDBJ databases">
        <authorList>
            <person name="Jaros S."/>
            <person name="Januszkiewicz K."/>
            <person name="Wedrychowicz H."/>
        </authorList>
    </citation>
    <scope>NUCLEOTIDE SEQUENCE [LARGE SCALE GENOMIC DNA]</scope>
    <source>
        <strain evidence="14 15">DSM 100565</strain>
    </source>
</reference>